<dbReference type="Pfam" id="PF14361">
    <property type="entry name" value="RsbRD_N"/>
    <property type="match status" value="1"/>
</dbReference>
<feature type="domain" description="PucR C-terminal helix-turn-helix" evidence="2">
    <location>
        <begin position="347"/>
        <end position="405"/>
    </location>
</feature>
<dbReference type="PANTHER" id="PTHR33744">
    <property type="entry name" value="CARBOHYDRATE DIACID REGULATOR"/>
    <property type="match status" value="1"/>
</dbReference>
<dbReference type="Gene3D" id="1.10.10.2840">
    <property type="entry name" value="PucR C-terminal helix-turn-helix domain"/>
    <property type="match status" value="1"/>
</dbReference>
<accession>A0A3G8JHA9</accession>
<evidence type="ECO:0000313" key="6">
    <source>
        <dbReference type="Proteomes" id="UP000271469"/>
    </source>
</evidence>
<dbReference type="Proteomes" id="UP000271469">
    <property type="component" value="Chromosome"/>
</dbReference>
<comment type="similarity">
    <text evidence="1">Belongs to the CdaR family.</text>
</comment>
<gene>
    <name evidence="5" type="ORF">D7316_01117</name>
</gene>
<dbReference type="AlphaFoldDB" id="A0A3G8JHA9"/>
<evidence type="ECO:0000256" key="1">
    <source>
        <dbReference type="ARBA" id="ARBA00006754"/>
    </source>
</evidence>
<dbReference type="Pfam" id="PF13556">
    <property type="entry name" value="HTH_30"/>
    <property type="match status" value="1"/>
</dbReference>
<feature type="domain" description="RsbT co-antagonist protein RsbRD N-terminal" evidence="3">
    <location>
        <begin position="16"/>
        <end position="151"/>
    </location>
</feature>
<evidence type="ECO:0000259" key="2">
    <source>
        <dbReference type="Pfam" id="PF13556"/>
    </source>
</evidence>
<proteinExistence type="inferred from homology"/>
<evidence type="ECO:0000259" key="4">
    <source>
        <dbReference type="Pfam" id="PF17853"/>
    </source>
</evidence>
<reference evidence="5 6" key="1">
    <citation type="submission" date="2018-11" db="EMBL/GenBank/DDBJ databases">
        <title>Gordonia insulae sp. nov., isolated from an island soil.</title>
        <authorList>
            <person name="Kim Y.S."/>
            <person name="Kim S.B."/>
        </authorList>
    </citation>
    <scope>NUCLEOTIDE SEQUENCE [LARGE SCALE GENOMIC DNA]</scope>
    <source>
        <strain evidence="5 6">MMS17-SY073</strain>
    </source>
</reference>
<dbReference type="InterPro" id="IPR042070">
    <property type="entry name" value="PucR_C-HTH_sf"/>
</dbReference>
<evidence type="ECO:0000259" key="3">
    <source>
        <dbReference type="Pfam" id="PF14361"/>
    </source>
</evidence>
<feature type="domain" description="CdaR GGDEF-like" evidence="4">
    <location>
        <begin position="166"/>
        <end position="300"/>
    </location>
</feature>
<dbReference type="InterPro" id="IPR025736">
    <property type="entry name" value="PucR_C-HTH_dom"/>
</dbReference>
<dbReference type="InterPro" id="IPR041522">
    <property type="entry name" value="CdaR_GGDEF"/>
</dbReference>
<dbReference type="InterPro" id="IPR051448">
    <property type="entry name" value="CdaR-like_regulators"/>
</dbReference>
<keyword evidence="6" id="KW-1185">Reference proteome</keyword>
<organism evidence="5 6">
    <name type="scientific">Gordonia insulae</name>
    <dbReference type="NCBI Taxonomy" id="2420509"/>
    <lineage>
        <taxon>Bacteria</taxon>
        <taxon>Bacillati</taxon>
        <taxon>Actinomycetota</taxon>
        <taxon>Actinomycetes</taxon>
        <taxon>Mycobacteriales</taxon>
        <taxon>Gordoniaceae</taxon>
        <taxon>Gordonia</taxon>
    </lineage>
</organism>
<name>A0A3G8JHA9_9ACTN</name>
<evidence type="ECO:0000313" key="5">
    <source>
        <dbReference type="EMBL" id="AZG44531.1"/>
    </source>
</evidence>
<protein>
    <recommendedName>
        <fullName evidence="7">PucR C-terminal helix-turn-helix domain-containing protein</fullName>
    </recommendedName>
</protein>
<dbReference type="InterPro" id="IPR025751">
    <property type="entry name" value="RsbRD_N_dom"/>
</dbReference>
<dbReference type="EMBL" id="CP033972">
    <property type="protein sequence ID" value="AZG44531.1"/>
    <property type="molecule type" value="Genomic_DNA"/>
</dbReference>
<dbReference type="Pfam" id="PF17853">
    <property type="entry name" value="GGDEF_2"/>
    <property type="match status" value="1"/>
</dbReference>
<sequence>MSLTAAARELQASLGDVTSAVITALVAQLPTYAHLPREQLSGDVVRITRRGLEAFAEYLRADGQGGFPDDYGTAVVASAAQRAEEGIPMPDIVRAYFVGVHVALTHLETTLGSDLRDLLPTITRHTFDYLQAVTAAVAEGYSRERELTLGDTLVARLQLGGALVEGRGTEAIVESARLAGIELPTAYAVVAMSVTDQGVVHAGAERSSRDSRPRDEVVRARLVRQVRNHLVSELGREVLWLPGYRDALVLIPLDRADDAGQDAVDIDSVLGRSDVPILAGIAHGSPEEVAAAARIALEVRDFVERLGRRPGCYELTDVALEYQMSRPGPAQEALAALVASLDDEPLLRATLAVFVDENRHRLRAARRLGVHANTVDNRLRKIAELTGLDPHRPRDMTRLEAAMAAARLRA</sequence>
<dbReference type="KEGG" id="gom:D7316_01117"/>
<evidence type="ECO:0008006" key="7">
    <source>
        <dbReference type="Google" id="ProtNLM"/>
    </source>
</evidence>